<keyword evidence="3" id="KW-0233">DNA recombination</keyword>
<dbReference type="RefSeq" id="WP_011795437.1">
    <property type="nucleotide sequence ID" value="NZ_CP023687.1"/>
</dbReference>
<proteinExistence type="predicted"/>
<dbReference type="PROSITE" id="PS51898">
    <property type="entry name" value="TYR_RECOMBINASE"/>
    <property type="match status" value="1"/>
</dbReference>
<dbReference type="InterPro" id="IPR010998">
    <property type="entry name" value="Integrase_recombinase_N"/>
</dbReference>
<keyword evidence="2" id="KW-0238">DNA-binding</keyword>
<gene>
    <name evidence="5" type="ORF">QRO08_09560</name>
</gene>
<evidence type="ECO:0000256" key="3">
    <source>
        <dbReference type="ARBA" id="ARBA00023172"/>
    </source>
</evidence>
<evidence type="ECO:0000256" key="1">
    <source>
        <dbReference type="ARBA" id="ARBA00022908"/>
    </source>
</evidence>
<organism evidence="5 6">
    <name type="scientific">Paracidovorax citrulli</name>
    <name type="common">Acidovorax citrulli</name>
    <dbReference type="NCBI Taxonomy" id="80869"/>
    <lineage>
        <taxon>Bacteria</taxon>
        <taxon>Pseudomonadati</taxon>
        <taxon>Pseudomonadota</taxon>
        <taxon>Betaproteobacteria</taxon>
        <taxon>Burkholderiales</taxon>
        <taxon>Comamonadaceae</taxon>
        <taxon>Paracidovorax</taxon>
    </lineage>
</organism>
<evidence type="ECO:0000313" key="6">
    <source>
        <dbReference type="Proteomes" id="UP001242732"/>
    </source>
</evidence>
<feature type="domain" description="Tyr recombinase" evidence="4">
    <location>
        <begin position="198"/>
        <end position="387"/>
    </location>
</feature>
<sequence length="403" mass="45934">MGRKASSGGVRPRGNRIEVRFTWEGKQVSPTLDLRPTAANLKHAARLRATIVEEINQGKFRFAEHFPDYKNLTAVQPATDEESRLFRDWAKVWGRLSARGLEHSSHAVYLRHLAAYWLPVFGHLPPERITHVMVLERLADLSAPRLDEKTGKTRRALARKTQNNILIPLRGVFELICKARTEVVDPTDGIDNQKVQKAMPDPFSPDEVEVILRALEEQAGSTWADYFEFSFFAGFRASEQIALLWEDVDHRSRTALVWRTRVLTKDKDRTKTNVERQVELNDRAYNAIRRQRARTEAAGREVFWNPNTGKPFIDEQSQRRVWRAALRKAGVRYRAPKECRDTSVTLALMAGANPMWVALQHGHSVQVMMRDYAKWIPSADRGANRAAVNAAISGPAQDQKKAI</sequence>
<dbReference type="Proteomes" id="UP001242732">
    <property type="component" value="Chromosome"/>
</dbReference>
<dbReference type="Pfam" id="PF12167">
    <property type="entry name" value="Arm-DNA-bind_2"/>
    <property type="match status" value="1"/>
</dbReference>
<evidence type="ECO:0000313" key="5">
    <source>
        <dbReference type="EMBL" id="WIY50784.1"/>
    </source>
</evidence>
<dbReference type="SUPFAM" id="SSF56349">
    <property type="entry name" value="DNA breaking-rejoining enzymes"/>
    <property type="match status" value="1"/>
</dbReference>
<reference evidence="5 6" key="1">
    <citation type="submission" date="2023-06" db="EMBL/GenBank/DDBJ databases">
        <authorList>
            <person name="Ham H."/>
            <person name="Park D.S."/>
        </authorList>
    </citation>
    <scope>NUCLEOTIDE SEQUENCE [LARGE SCALE GENOMIC DNA]</scope>
    <source>
        <strain evidence="5 6">KACC 17005</strain>
    </source>
</reference>
<dbReference type="InterPro" id="IPR013762">
    <property type="entry name" value="Integrase-like_cat_sf"/>
</dbReference>
<name>A0ABY9AVH2_PARCI</name>
<dbReference type="PANTHER" id="PTHR30349:SF36">
    <property type="entry name" value="PROPHAGE INTEGRASE INTR-RELATED"/>
    <property type="match status" value="1"/>
</dbReference>
<dbReference type="Pfam" id="PF00589">
    <property type="entry name" value="Phage_integrase"/>
    <property type="match status" value="1"/>
</dbReference>
<evidence type="ECO:0000259" key="4">
    <source>
        <dbReference type="PROSITE" id="PS51898"/>
    </source>
</evidence>
<dbReference type="Gene3D" id="1.10.150.130">
    <property type="match status" value="1"/>
</dbReference>
<dbReference type="EMBL" id="CP127363">
    <property type="protein sequence ID" value="WIY50784.1"/>
    <property type="molecule type" value="Genomic_DNA"/>
</dbReference>
<dbReference type="InterPro" id="IPR011010">
    <property type="entry name" value="DNA_brk_join_enz"/>
</dbReference>
<dbReference type="InterPro" id="IPR022000">
    <property type="entry name" value="Min27-like_integrase_DNA_bind"/>
</dbReference>
<dbReference type="Gene3D" id="1.10.443.10">
    <property type="entry name" value="Intergrase catalytic core"/>
    <property type="match status" value="1"/>
</dbReference>
<dbReference type="InterPro" id="IPR002104">
    <property type="entry name" value="Integrase_catalytic"/>
</dbReference>
<keyword evidence="6" id="KW-1185">Reference proteome</keyword>
<evidence type="ECO:0000256" key="2">
    <source>
        <dbReference type="ARBA" id="ARBA00023125"/>
    </source>
</evidence>
<keyword evidence="1" id="KW-0229">DNA integration</keyword>
<dbReference type="PANTHER" id="PTHR30349">
    <property type="entry name" value="PHAGE INTEGRASE-RELATED"/>
    <property type="match status" value="1"/>
</dbReference>
<protein>
    <submittedName>
        <fullName evidence="5">DUF3596 domain-containing protein</fullName>
    </submittedName>
</protein>
<accession>A0ABY9AVH2</accession>
<dbReference type="InterPro" id="IPR050090">
    <property type="entry name" value="Tyrosine_recombinase_XerCD"/>
</dbReference>